<dbReference type="InterPro" id="IPR011990">
    <property type="entry name" value="TPR-like_helical_dom_sf"/>
</dbReference>
<dbReference type="EMBL" id="JAGPYM010000010">
    <property type="protein sequence ID" value="KAH6889961.1"/>
    <property type="molecule type" value="Genomic_DNA"/>
</dbReference>
<dbReference type="PANTHER" id="PTHR46082">
    <property type="entry name" value="ATP/GTP-BINDING PROTEIN-RELATED"/>
    <property type="match status" value="1"/>
</dbReference>
<feature type="non-terminal residue" evidence="2">
    <location>
        <position position="1"/>
    </location>
</feature>
<proteinExistence type="predicted"/>
<evidence type="ECO:0000313" key="3">
    <source>
        <dbReference type="Proteomes" id="UP000777438"/>
    </source>
</evidence>
<dbReference type="AlphaFoldDB" id="A0A9P8W550"/>
<organism evidence="2 3">
    <name type="scientific">Thelonectria olida</name>
    <dbReference type="NCBI Taxonomy" id="1576542"/>
    <lineage>
        <taxon>Eukaryota</taxon>
        <taxon>Fungi</taxon>
        <taxon>Dikarya</taxon>
        <taxon>Ascomycota</taxon>
        <taxon>Pezizomycotina</taxon>
        <taxon>Sordariomycetes</taxon>
        <taxon>Hypocreomycetidae</taxon>
        <taxon>Hypocreales</taxon>
        <taxon>Nectriaceae</taxon>
        <taxon>Thelonectria</taxon>
    </lineage>
</organism>
<dbReference type="Gene3D" id="1.25.40.10">
    <property type="entry name" value="Tetratricopeptide repeat domain"/>
    <property type="match status" value="1"/>
</dbReference>
<dbReference type="SUPFAM" id="SSF48452">
    <property type="entry name" value="TPR-like"/>
    <property type="match status" value="1"/>
</dbReference>
<reference evidence="2 3" key="1">
    <citation type="journal article" date="2021" name="Nat. Commun.">
        <title>Genetic determinants of endophytism in the Arabidopsis root mycobiome.</title>
        <authorList>
            <person name="Mesny F."/>
            <person name="Miyauchi S."/>
            <person name="Thiergart T."/>
            <person name="Pickel B."/>
            <person name="Atanasova L."/>
            <person name="Karlsson M."/>
            <person name="Huettel B."/>
            <person name="Barry K.W."/>
            <person name="Haridas S."/>
            <person name="Chen C."/>
            <person name="Bauer D."/>
            <person name="Andreopoulos W."/>
            <person name="Pangilinan J."/>
            <person name="LaButti K."/>
            <person name="Riley R."/>
            <person name="Lipzen A."/>
            <person name="Clum A."/>
            <person name="Drula E."/>
            <person name="Henrissat B."/>
            <person name="Kohler A."/>
            <person name="Grigoriev I.V."/>
            <person name="Martin F.M."/>
            <person name="Hacquard S."/>
        </authorList>
    </citation>
    <scope>NUCLEOTIDE SEQUENCE [LARGE SCALE GENOMIC DNA]</scope>
    <source>
        <strain evidence="2 3">MPI-CAGE-CH-0241</strain>
    </source>
</reference>
<evidence type="ECO:0000313" key="2">
    <source>
        <dbReference type="EMBL" id="KAH6889961.1"/>
    </source>
</evidence>
<keyword evidence="3" id="KW-1185">Reference proteome</keyword>
<dbReference type="Proteomes" id="UP000777438">
    <property type="component" value="Unassembled WGS sequence"/>
</dbReference>
<name>A0A9P8W550_9HYPO</name>
<evidence type="ECO:0008006" key="4">
    <source>
        <dbReference type="Google" id="ProtNLM"/>
    </source>
</evidence>
<gene>
    <name evidence="2" type="ORF">B0T10DRAFT_403680</name>
</gene>
<dbReference type="Pfam" id="PF13374">
    <property type="entry name" value="TPR_10"/>
    <property type="match status" value="2"/>
</dbReference>
<accession>A0A9P8W550</accession>
<sequence>LGHLRNLASTYWNQGRWKEAEELGVRVMEISLMVLGEEHPSTLTSMNNQAFTWKDEGCSRDALALMQRCVNARDRVLGSNHPDTVSPQQLWLNGQNE</sequence>
<dbReference type="InterPro" id="IPR053137">
    <property type="entry name" value="NLR-like"/>
</dbReference>
<evidence type="ECO:0000256" key="1">
    <source>
        <dbReference type="SAM" id="MobiDB-lite"/>
    </source>
</evidence>
<protein>
    <recommendedName>
        <fullName evidence="4">Kinesin light chain</fullName>
    </recommendedName>
</protein>
<feature type="compositionally biased region" description="Polar residues" evidence="1">
    <location>
        <begin position="81"/>
        <end position="97"/>
    </location>
</feature>
<dbReference type="PANTHER" id="PTHR46082:SF6">
    <property type="entry name" value="AAA+ ATPASE DOMAIN-CONTAINING PROTEIN-RELATED"/>
    <property type="match status" value="1"/>
</dbReference>
<feature type="region of interest" description="Disordered" evidence="1">
    <location>
        <begin position="77"/>
        <end position="97"/>
    </location>
</feature>
<comment type="caution">
    <text evidence="2">The sequence shown here is derived from an EMBL/GenBank/DDBJ whole genome shotgun (WGS) entry which is preliminary data.</text>
</comment>
<dbReference type="OrthoDB" id="5225894at2759"/>